<feature type="domain" description="Sushi" evidence="6">
    <location>
        <begin position="6"/>
        <end position="85"/>
    </location>
</feature>
<dbReference type="PROSITE" id="PS50923">
    <property type="entry name" value="SUSHI"/>
    <property type="match status" value="4"/>
</dbReference>
<evidence type="ECO:0000256" key="4">
    <source>
        <dbReference type="ARBA" id="ARBA00023180"/>
    </source>
</evidence>
<name>A0A7J7K3U5_BUGNE</name>
<keyword evidence="1 5" id="KW-0768">Sushi</keyword>
<dbReference type="EMBL" id="VXIV02001394">
    <property type="protein sequence ID" value="KAF6033299.1"/>
    <property type="molecule type" value="Genomic_DNA"/>
</dbReference>
<evidence type="ECO:0000256" key="5">
    <source>
        <dbReference type="PROSITE-ProRule" id="PRU00302"/>
    </source>
</evidence>
<comment type="caution">
    <text evidence="5">Lacks conserved residue(s) required for the propagation of feature annotation.</text>
</comment>
<reference evidence="7" key="1">
    <citation type="submission" date="2020-06" db="EMBL/GenBank/DDBJ databases">
        <title>Draft genome of Bugula neritina, a colonial animal packing powerful symbionts and potential medicines.</title>
        <authorList>
            <person name="Rayko M."/>
        </authorList>
    </citation>
    <scope>NUCLEOTIDE SEQUENCE [LARGE SCALE GENOMIC DNA]</scope>
    <source>
        <strain evidence="7">Kwan_BN1</strain>
    </source>
</reference>
<evidence type="ECO:0000259" key="6">
    <source>
        <dbReference type="PROSITE" id="PS50923"/>
    </source>
</evidence>
<evidence type="ECO:0000256" key="3">
    <source>
        <dbReference type="ARBA" id="ARBA00023157"/>
    </source>
</evidence>
<feature type="disulfide bond" evidence="5">
    <location>
        <begin position="189"/>
        <end position="216"/>
    </location>
</feature>
<dbReference type="InterPro" id="IPR000436">
    <property type="entry name" value="Sushi_SCR_CCP_dom"/>
</dbReference>
<dbReference type="PANTHER" id="PTHR19325">
    <property type="entry name" value="COMPLEMENT COMPONENT-RELATED SUSHI DOMAIN-CONTAINING"/>
    <property type="match status" value="1"/>
</dbReference>
<proteinExistence type="predicted"/>
<feature type="domain" description="Sushi" evidence="6">
    <location>
        <begin position="219"/>
        <end position="288"/>
    </location>
</feature>
<dbReference type="InterPro" id="IPR050350">
    <property type="entry name" value="Compl-Cell_Adhes-Reg"/>
</dbReference>
<dbReference type="SMART" id="SM00032">
    <property type="entry name" value="CCP"/>
    <property type="match status" value="4"/>
</dbReference>
<keyword evidence="2" id="KW-0677">Repeat</keyword>
<dbReference type="Proteomes" id="UP000593567">
    <property type="component" value="Unassembled WGS sequence"/>
</dbReference>
<protein>
    <recommendedName>
        <fullName evidence="6">Sushi domain-containing protein</fullName>
    </recommendedName>
</protein>
<evidence type="ECO:0000313" key="7">
    <source>
        <dbReference type="EMBL" id="KAF6033299.1"/>
    </source>
</evidence>
<dbReference type="Pfam" id="PF00084">
    <property type="entry name" value="Sushi"/>
    <property type="match status" value="3"/>
</dbReference>
<dbReference type="PANTHER" id="PTHR19325:SF560">
    <property type="entry name" value="SUSHI, VON WILLEBRAND FACTOR TYPE A, EGF AND PENTRAXIN DOMAIN-CONTAINING PROTEIN 1"/>
    <property type="match status" value="1"/>
</dbReference>
<feature type="domain" description="Sushi" evidence="6">
    <location>
        <begin position="160"/>
        <end position="218"/>
    </location>
</feature>
<evidence type="ECO:0000313" key="8">
    <source>
        <dbReference type="Proteomes" id="UP000593567"/>
    </source>
</evidence>
<dbReference type="AlphaFoldDB" id="A0A7J7K3U5"/>
<comment type="caution">
    <text evidence="7">The sequence shown here is derived from an EMBL/GenBank/DDBJ whole genome shotgun (WGS) entry which is preliminary data.</text>
</comment>
<dbReference type="OrthoDB" id="6059832at2759"/>
<gene>
    <name evidence="7" type="ORF">EB796_008393</name>
</gene>
<evidence type="ECO:0000256" key="2">
    <source>
        <dbReference type="ARBA" id="ARBA00022737"/>
    </source>
</evidence>
<dbReference type="InterPro" id="IPR035976">
    <property type="entry name" value="Sushi/SCR/CCP_sf"/>
</dbReference>
<keyword evidence="3 5" id="KW-1015">Disulfide bond</keyword>
<organism evidence="7 8">
    <name type="scientific">Bugula neritina</name>
    <name type="common">Brown bryozoan</name>
    <name type="synonym">Sertularia neritina</name>
    <dbReference type="NCBI Taxonomy" id="10212"/>
    <lineage>
        <taxon>Eukaryota</taxon>
        <taxon>Metazoa</taxon>
        <taxon>Spiralia</taxon>
        <taxon>Lophotrochozoa</taxon>
        <taxon>Bryozoa</taxon>
        <taxon>Gymnolaemata</taxon>
        <taxon>Cheilostomatida</taxon>
        <taxon>Flustrina</taxon>
        <taxon>Buguloidea</taxon>
        <taxon>Bugulidae</taxon>
        <taxon>Bugula</taxon>
    </lineage>
</organism>
<evidence type="ECO:0000256" key="1">
    <source>
        <dbReference type="ARBA" id="ARBA00022659"/>
    </source>
</evidence>
<feature type="domain" description="Sushi" evidence="6">
    <location>
        <begin position="92"/>
        <end position="159"/>
    </location>
</feature>
<dbReference type="CDD" id="cd00033">
    <property type="entry name" value="CCP"/>
    <property type="match status" value="3"/>
</dbReference>
<dbReference type="SUPFAM" id="SSF57535">
    <property type="entry name" value="Complement control module/SCR domain"/>
    <property type="match status" value="4"/>
</dbReference>
<keyword evidence="4" id="KW-0325">Glycoprotein</keyword>
<sequence>MCRRKVECKPAMQESAPPNIPYATPPQLLSGGNTAQYTCITGYQIFGGNGVTVATATCYVLRSGTPSTIVCSNGSWQPPFPVCDKISTPSTTTCPTPPVAGPNSVRQSPLAATYTVGMMVTYTCKAGYKITGAASNSVTEGKITCLSSGTWTATPTCEPKDCGKPAEGTNTNPVVTLNTKFPATYTYTCKTDYGIATSLVSTCQADGTWSLTAPTCSKNTCSASALPTLAFATKIEKDYKVGETVTYTCNADYRIAPSTATTADHSRVQTVTCQSNGTFTPLKYTCVYKYPTDCKDYYRRDNLFAAAAIGCTSVVIDPQGPGFGAGNPSAFTVACCKASSTQCCTEIFPTSGTTLTPTAADCDGTTSPSVMPGLTLSPPNSYFCDNPTSVVYPISHESITTVIGSSKTCTQTVSVSCPAAVIADALAIKNYGKFSGIVYGTSSLTTTATDTISFLNGLCDCAKTVPATCAATGCTCSVATGSSPGGTDSMTFVLTAADPQYVTDFQLTTHNANAVGTGYLVNVGSISCCETYTP</sequence>
<keyword evidence="8" id="KW-1185">Reference proteome</keyword>
<dbReference type="Gene3D" id="2.10.70.10">
    <property type="entry name" value="Complement Module, domain 1"/>
    <property type="match status" value="4"/>
</dbReference>
<accession>A0A7J7K3U5</accession>